<dbReference type="SMART" id="SM00388">
    <property type="entry name" value="HisKA"/>
    <property type="match status" value="1"/>
</dbReference>
<dbReference type="FunFam" id="3.30.565.10:FF:000006">
    <property type="entry name" value="Sensor histidine kinase WalK"/>
    <property type="match status" value="1"/>
</dbReference>
<keyword evidence="4" id="KW-0597">Phosphoprotein</keyword>
<evidence type="ECO:0000256" key="1">
    <source>
        <dbReference type="ARBA" id="ARBA00000085"/>
    </source>
</evidence>
<evidence type="ECO:0000256" key="7">
    <source>
        <dbReference type="ARBA" id="ARBA00023012"/>
    </source>
</evidence>
<dbReference type="Gene3D" id="1.10.287.130">
    <property type="match status" value="1"/>
</dbReference>
<dbReference type="GO" id="GO:0005886">
    <property type="term" value="C:plasma membrane"/>
    <property type="evidence" value="ECO:0007669"/>
    <property type="project" value="TreeGrafter"/>
</dbReference>
<dbReference type="GO" id="GO:0016036">
    <property type="term" value="P:cellular response to phosphate starvation"/>
    <property type="evidence" value="ECO:0007669"/>
    <property type="project" value="TreeGrafter"/>
</dbReference>
<comment type="catalytic activity">
    <reaction evidence="1">
        <text>ATP + protein L-histidine = ADP + protein N-phospho-L-histidine.</text>
        <dbReference type="EC" id="2.7.13.3"/>
    </reaction>
</comment>
<dbReference type="InterPro" id="IPR004358">
    <property type="entry name" value="Sig_transdc_His_kin-like_C"/>
</dbReference>
<evidence type="ECO:0000256" key="4">
    <source>
        <dbReference type="ARBA" id="ARBA00022553"/>
    </source>
</evidence>
<dbReference type="SMART" id="SM00387">
    <property type="entry name" value="HATPase_c"/>
    <property type="match status" value="1"/>
</dbReference>
<keyword evidence="11" id="KW-1185">Reference proteome</keyword>
<dbReference type="RefSeq" id="WP_153863815.1">
    <property type="nucleotide sequence ID" value="NZ_WJQS01000008.1"/>
</dbReference>
<dbReference type="CDD" id="cd00082">
    <property type="entry name" value="HisKA"/>
    <property type="match status" value="1"/>
</dbReference>
<accession>A0A6I2GZY2</accession>
<dbReference type="EMBL" id="WJQS01000008">
    <property type="protein sequence ID" value="MRI85983.1"/>
    <property type="molecule type" value="Genomic_DNA"/>
</dbReference>
<dbReference type="InterPro" id="IPR005467">
    <property type="entry name" value="His_kinase_dom"/>
</dbReference>
<gene>
    <name evidence="10" type="ORF">GIY09_08910</name>
</gene>
<evidence type="ECO:0000256" key="3">
    <source>
        <dbReference type="ARBA" id="ARBA00012438"/>
    </source>
</evidence>
<keyword evidence="8" id="KW-0472">Membrane</keyword>
<feature type="transmembrane region" description="Helical" evidence="8">
    <location>
        <begin position="160"/>
        <end position="181"/>
    </location>
</feature>
<comment type="subcellular location">
    <subcellularLocation>
        <location evidence="2">Membrane</location>
    </subcellularLocation>
</comment>
<keyword evidence="8" id="KW-0812">Transmembrane</keyword>
<dbReference type="PANTHER" id="PTHR45453">
    <property type="entry name" value="PHOSPHATE REGULON SENSOR PROTEIN PHOR"/>
    <property type="match status" value="1"/>
</dbReference>
<proteinExistence type="predicted"/>
<evidence type="ECO:0000256" key="2">
    <source>
        <dbReference type="ARBA" id="ARBA00004370"/>
    </source>
</evidence>
<reference evidence="10 11" key="1">
    <citation type="submission" date="2019-11" db="EMBL/GenBank/DDBJ databases">
        <title>Characterisation of Fundicoccus ignavus gen. nov. sp. nov., a novel genus of the family Aerococcaceae isolated from bulk tank milk.</title>
        <authorList>
            <person name="Siebert A."/>
            <person name="Huptas C."/>
            <person name="Wenning M."/>
            <person name="Scherer S."/>
            <person name="Doll E.V."/>
        </authorList>
    </citation>
    <scope>NUCLEOTIDE SEQUENCE [LARGE SCALE GENOMIC DNA]</scope>
    <source>
        <strain evidence="10 11">WS4759</strain>
    </source>
</reference>
<keyword evidence="8" id="KW-1133">Transmembrane helix</keyword>
<dbReference type="PROSITE" id="PS50109">
    <property type="entry name" value="HIS_KIN"/>
    <property type="match status" value="1"/>
</dbReference>
<name>A0A6I2GZY2_9LACT</name>
<feature type="transmembrane region" description="Helical" evidence="8">
    <location>
        <begin position="9"/>
        <end position="31"/>
    </location>
</feature>
<evidence type="ECO:0000313" key="10">
    <source>
        <dbReference type="EMBL" id="MRI85983.1"/>
    </source>
</evidence>
<evidence type="ECO:0000259" key="9">
    <source>
        <dbReference type="PROSITE" id="PS50109"/>
    </source>
</evidence>
<evidence type="ECO:0000256" key="6">
    <source>
        <dbReference type="ARBA" id="ARBA00022777"/>
    </source>
</evidence>
<dbReference type="SUPFAM" id="SSF47384">
    <property type="entry name" value="Homodimeric domain of signal transducing histidine kinase"/>
    <property type="match status" value="1"/>
</dbReference>
<keyword evidence="5" id="KW-0808">Transferase</keyword>
<dbReference type="InterPro" id="IPR036890">
    <property type="entry name" value="HATPase_C_sf"/>
</dbReference>
<dbReference type="AlphaFoldDB" id="A0A6I2GZY2"/>
<dbReference type="EC" id="2.7.13.3" evidence="3"/>
<comment type="caution">
    <text evidence="10">The sequence shown here is derived from an EMBL/GenBank/DDBJ whole genome shotgun (WGS) entry which is preliminary data.</text>
</comment>
<sequence length="416" mass="47095">MIEKLRHKFIYTTMASVFVVMGVILVILNVVNYTSATQRADEILTVLSENQGEFPELLRTGPPEFSLPNGVPNLNAEVPFETRFFKVTLSDNGDVKRIDTSRISSIDLETAMTYAETVYASDDSKGYVDDYRFWSVEQSNGDYLVLFVDNFRELTTFRKFLISSVLIGFVSLTMIALLVIYSSKRIVAPVQENLDRQKQFITDAGHEIKTPLAIISANNDVQELLEGKTEWTESTRKQIIRLDGLVEDMLSLARIDEGNFQHEMQTLDFSHLVEQTSQAFKLINEQQGRRFTIQIEPALTVKADEKALEKVCAILLDNATKYVSEQGEISLTLKREKKKAVLNVMNTVEEMPENLERLFDRFYRENQSRTQSTGGYGIGLSLAQAIVEQHEGKISVASRVDTQSCIEFSVQLPLAN</sequence>
<evidence type="ECO:0000256" key="5">
    <source>
        <dbReference type="ARBA" id="ARBA00022679"/>
    </source>
</evidence>
<evidence type="ECO:0000256" key="8">
    <source>
        <dbReference type="SAM" id="Phobius"/>
    </source>
</evidence>
<dbReference type="InterPro" id="IPR050351">
    <property type="entry name" value="BphY/WalK/GraS-like"/>
</dbReference>
<dbReference type="Pfam" id="PF02518">
    <property type="entry name" value="HATPase_c"/>
    <property type="match status" value="1"/>
</dbReference>
<feature type="domain" description="Histidine kinase" evidence="9">
    <location>
        <begin position="203"/>
        <end position="416"/>
    </location>
</feature>
<dbReference type="SUPFAM" id="SSF55874">
    <property type="entry name" value="ATPase domain of HSP90 chaperone/DNA topoisomerase II/histidine kinase"/>
    <property type="match status" value="1"/>
</dbReference>
<dbReference type="InterPro" id="IPR003594">
    <property type="entry name" value="HATPase_dom"/>
</dbReference>
<dbReference type="PANTHER" id="PTHR45453:SF1">
    <property type="entry name" value="PHOSPHATE REGULON SENSOR PROTEIN PHOR"/>
    <property type="match status" value="1"/>
</dbReference>
<organism evidence="10 11">
    <name type="scientific">Fundicoccus ignavus</name>
    <dbReference type="NCBI Taxonomy" id="2664442"/>
    <lineage>
        <taxon>Bacteria</taxon>
        <taxon>Bacillati</taxon>
        <taxon>Bacillota</taxon>
        <taxon>Bacilli</taxon>
        <taxon>Lactobacillales</taxon>
        <taxon>Aerococcaceae</taxon>
        <taxon>Fundicoccus</taxon>
    </lineage>
</organism>
<dbReference type="InterPro" id="IPR003661">
    <property type="entry name" value="HisK_dim/P_dom"/>
</dbReference>
<keyword evidence="7" id="KW-0902">Two-component regulatory system</keyword>
<dbReference type="PRINTS" id="PR00344">
    <property type="entry name" value="BCTRLSENSOR"/>
</dbReference>
<dbReference type="Pfam" id="PF00512">
    <property type="entry name" value="HisKA"/>
    <property type="match status" value="1"/>
</dbReference>
<dbReference type="GO" id="GO:0000155">
    <property type="term" value="F:phosphorelay sensor kinase activity"/>
    <property type="evidence" value="ECO:0007669"/>
    <property type="project" value="InterPro"/>
</dbReference>
<dbReference type="Gene3D" id="3.30.565.10">
    <property type="entry name" value="Histidine kinase-like ATPase, C-terminal domain"/>
    <property type="match status" value="1"/>
</dbReference>
<keyword evidence="6" id="KW-0418">Kinase</keyword>
<evidence type="ECO:0000313" key="11">
    <source>
        <dbReference type="Proteomes" id="UP000430975"/>
    </source>
</evidence>
<dbReference type="Proteomes" id="UP000430975">
    <property type="component" value="Unassembled WGS sequence"/>
</dbReference>
<dbReference type="GO" id="GO:0004721">
    <property type="term" value="F:phosphoprotein phosphatase activity"/>
    <property type="evidence" value="ECO:0007669"/>
    <property type="project" value="TreeGrafter"/>
</dbReference>
<protein>
    <recommendedName>
        <fullName evidence="3">histidine kinase</fullName>
        <ecNumber evidence="3">2.7.13.3</ecNumber>
    </recommendedName>
</protein>
<dbReference type="InterPro" id="IPR036097">
    <property type="entry name" value="HisK_dim/P_sf"/>
</dbReference>